<protein>
    <recommendedName>
        <fullName evidence="3">Outer membrane protein beta-barrel domain-containing protein</fullName>
    </recommendedName>
</protein>
<dbReference type="STRING" id="662367.SAMN05216167_1519"/>
<reference evidence="1 2" key="1">
    <citation type="submission" date="2016-10" db="EMBL/GenBank/DDBJ databases">
        <authorList>
            <person name="de Groot N.N."/>
        </authorList>
    </citation>
    <scope>NUCLEOTIDE SEQUENCE [LARGE SCALE GENOMIC DNA]</scope>
    <source>
        <strain evidence="1 2">DSM 26130</strain>
    </source>
</reference>
<keyword evidence="2" id="KW-1185">Reference proteome</keyword>
<gene>
    <name evidence="1" type="ORF">SAMN05216167_1519</name>
</gene>
<dbReference type="EMBL" id="FOLQ01000051">
    <property type="protein sequence ID" value="SFF34591.1"/>
    <property type="molecule type" value="Genomic_DNA"/>
</dbReference>
<sequence length="219" mass="24721">MKTILLSIGMLFCLEALPSYGQGNRFAMGVVTSFDTYLSQSRPNPTLLRTDYFSSVGYGIDLSYKRGLWLFNARFLTSERKYDQLYDIRAVNPDDIVITTKARNTGRYYSIPLTVSYQLNRSHKLQVFGGVGIVTEWVGRQIRVETYKALGGPISVPSYETEPNALVGGSLQVVLRYHLTNRFLLQLEPALRYFPQDQSTFYGKPGATANVLLSVSYKL</sequence>
<organism evidence="1 2">
    <name type="scientific">Spirosoma endophyticum</name>
    <dbReference type="NCBI Taxonomy" id="662367"/>
    <lineage>
        <taxon>Bacteria</taxon>
        <taxon>Pseudomonadati</taxon>
        <taxon>Bacteroidota</taxon>
        <taxon>Cytophagia</taxon>
        <taxon>Cytophagales</taxon>
        <taxon>Cytophagaceae</taxon>
        <taxon>Spirosoma</taxon>
    </lineage>
</organism>
<dbReference type="AlphaFoldDB" id="A0A1I2I241"/>
<proteinExistence type="predicted"/>
<accession>A0A1I2I241</accession>
<evidence type="ECO:0008006" key="3">
    <source>
        <dbReference type="Google" id="ProtNLM"/>
    </source>
</evidence>
<evidence type="ECO:0000313" key="2">
    <source>
        <dbReference type="Proteomes" id="UP000198598"/>
    </source>
</evidence>
<name>A0A1I2I241_9BACT</name>
<evidence type="ECO:0000313" key="1">
    <source>
        <dbReference type="EMBL" id="SFF34591.1"/>
    </source>
</evidence>
<dbReference type="Proteomes" id="UP000198598">
    <property type="component" value="Unassembled WGS sequence"/>
</dbReference>